<evidence type="ECO:0000313" key="1">
    <source>
        <dbReference type="EMBL" id="CAH02649.1"/>
    </source>
</evidence>
<dbReference type="InterPro" id="IPR023214">
    <property type="entry name" value="HAD_sf"/>
</dbReference>
<protein>
    <submittedName>
        <fullName evidence="1">KLLA0A01408p</fullName>
    </submittedName>
</protein>
<dbReference type="SUPFAM" id="SSF56784">
    <property type="entry name" value="HAD-like"/>
    <property type="match status" value="1"/>
</dbReference>
<dbReference type="GO" id="GO:0009166">
    <property type="term" value="P:nucleotide catabolic process"/>
    <property type="evidence" value="ECO:0007669"/>
    <property type="project" value="TreeGrafter"/>
</dbReference>
<dbReference type="SFLD" id="SFLDG01132">
    <property type="entry name" value="C1.5.3:_5'-Nucleotidase_Like"/>
    <property type="match status" value="1"/>
</dbReference>
<dbReference type="FunCoup" id="Q6CYC8">
    <property type="interactions" value="473"/>
</dbReference>
<evidence type="ECO:0000313" key="2">
    <source>
        <dbReference type="Proteomes" id="UP000000598"/>
    </source>
</evidence>
<dbReference type="PANTHER" id="PTHR47438:SF1">
    <property type="entry name" value="PHOSPHATE METABOLISM PROTEIN 8-RELATED"/>
    <property type="match status" value="1"/>
</dbReference>
<dbReference type="Proteomes" id="UP000000598">
    <property type="component" value="Chromosome A"/>
</dbReference>
<dbReference type="InterPro" id="IPR006439">
    <property type="entry name" value="HAD-SF_hydro_IA"/>
</dbReference>
<dbReference type="FunFam" id="1.10.150.450:FF:000001">
    <property type="entry name" value="SDT1p Pyrimidine nucleotidase"/>
    <property type="match status" value="1"/>
</dbReference>
<dbReference type="GO" id="GO:0006206">
    <property type="term" value="P:pyrimidine nucleobase metabolic process"/>
    <property type="evidence" value="ECO:0007669"/>
    <property type="project" value="TreeGrafter"/>
</dbReference>
<dbReference type="STRING" id="284590.Q6CYC8"/>
<gene>
    <name evidence="1" type="ORF">KLLA0_A01408g</name>
</gene>
<dbReference type="SFLD" id="SFLDG01129">
    <property type="entry name" value="C1.5:_HAD__Beta-PGM__Phosphata"/>
    <property type="match status" value="1"/>
</dbReference>
<keyword evidence="2" id="KW-1185">Reference proteome</keyword>
<dbReference type="PANTHER" id="PTHR47438">
    <property type="entry name" value="PHOSPHATE METABOLISM PROTEIN 8-RELATED"/>
    <property type="match status" value="1"/>
</dbReference>
<proteinExistence type="predicted"/>
<dbReference type="PaxDb" id="284590-Q6CYC8"/>
<dbReference type="InParanoid" id="Q6CYC8"/>
<dbReference type="KEGG" id="kla:KLLA0_A01408g"/>
<dbReference type="GeneID" id="2896637"/>
<dbReference type="OMA" id="RHHTIDP"/>
<name>Q6CYC8_KLULA</name>
<dbReference type="Gene3D" id="1.10.150.450">
    <property type="match status" value="1"/>
</dbReference>
<dbReference type="NCBIfam" id="TIGR01993">
    <property type="entry name" value="Pyr-5-nucltdase"/>
    <property type="match status" value="1"/>
</dbReference>
<dbReference type="InterPro" id="IPR036412">
    <property type="entry name" value="HAD-like_sf"/>
</dbReference>
<dbReference type="EMBL" id="CR382121">
    <property type="protein sequence ID" value="CAH02649.1"/>
    <property type="molecule type" value="Genomic_DNA"/>
</dbReference>
<organism evidence="1 2">
    <name type="scientific">Kluyveromyces lactis (strain ATCC 8585 / CBS 2359 / DSM 70799 / NBRC 1267 / NRRL Y-1140 / WM37)</name>
    <name type="common">Yeast</name>
    <name type="synonym">Candida sphaerica</name>
    <dbReference type="NCBI Taxonomy" id="284590"/>
    <lineage>
        <taxon>Eukaryota</taxon>
        <taxon>Fungi</taxon>
        <taxon>Dikarya</taxon>
        <taxon>Ascomycota</taxon>
        <taxon>Saccharomycotina</taxon>
        <taxon>Saccharomycetes</taxon>
        <taxon>Saccharomycetales</taxon>
        <taxon>Saccharomycetaceae</taxon>
        <taxon>Kluyveromyces</taxon>
    </lineage>
</organism>
<dbReference type="HOGENOM" id="CLU_059493_0_1_1"/>
<dbReference type="SFLD" id="SFLDS00003">
    <property type="entry name" value="Haloacid_Dehalogenase"/>
    <property type="match status" value="1"/>
</dbReference>
<dbReference type="InterPro" id="IPR010237">
    <property type="entry name" value="Pyr-5-nucltdase"/>
</dbReference>
<accession>Q6CYC8</accession>
<reference evidence="1 2" key="1">
    <citation type="journal article" date="2004" name="Nature">
        <title>Genome evolution in yeasts.</title>
        <authorList>
            <consortium name="Genolevures"/>
            <person name="Dujon B."/>
            <person name="Sherman D."/>
            <person name="Fischer G."/>
            <person name="Durrens P."/>
            <person name="Casaregola S."/>
            <person name="Lafontaine I."/>
            <person name="de Montigny J."/>
            <person name="Marck C."/>
            <person name="Neuveglise C."/>
            <person name="Talla E."/>
            <person name="Goffard N."/>
            <person name="Frangeul L."/>
            <person name="Aigle M."/>
            <person name="Anthouard V."/>
            <person name="Babour A."/>
            <person name="Barbe V."/>
            <person name="Barnay S."/>
            <person name="Blanchin S."/>
            <person name="Beckerich J.M."/>
            <person name="Beyne E."/>
            <person name="Bleykasten C."/>
            <person name="Boisrame A."/>
            <person name="Boyer J."/>
            <person name="Cattolico L."/>
            <person name="Confanioleri F."/>
            <person name="de Daruvar A."/>
            <person name="Despons L."/>
            <person name="Fabre E."/>
            <person name="Fairhead C."/>
            <person name="Ferry-Dumazet H."/>
            <person name="Groppi A."/>
            <person name="Hantraye F."/>
            <person name="Hennequin C."/>
            <person name="Jauniaux N."/>
            <person name="Joyet P."/>
            <person name="Kachouri R."/>
            <person name="Kerrest A."/>
            <person name="Koszul R."/>
            <person name="Lemaire M."/>
            <person name="Lesur I."/>
            <person name="Ma L."/>
            <person name="Muller H."/>
            <person name="Nicaud J.M."/>
            <person name="Nikolski M."/>
            <person name="Oztas S."/>
            <person name="Ozier-Kalogeropoulos O."/>
            <person name="Pellenz S."/>
            <person name="Potier S."/>
            <person name="Richard G.F."/>
            <person name="Straub M.L."/>
            <person name="Suleau A."/>
            <person name="Swennene D."/>
            <person name="Tekaia F."/>
            <person name="Wesolowski-Louvel M."/>
            <person name="Westhof E."/>
            <person name="Wirth B."/>
            <person name="Zeniou-Meyer M."/>
            <person name="Zivanovic I."/>
            <person name="Bolotin-Fukuhara M."/>
            <person name="Thierry A."/>
            <person name="Bouchier C."/>
            <person name="Caudron B."/>
            <person name="Scarpelli C."/>
            <person name="Gaillardin C."/>
            <person name="Weissenbach J."/>
            <person name="Wincker P."/>
            <person name="Souciet J.L."/>
        </authorList>
    </citation>
    <scope>NUCLEOTIDE SEQUENCE [LARGE SCALE GENOMIC DNA]</scope>
    <source>
        <strain evidence="2">ATCC 8585 / CBS 2359 / DSM 70799 / NBRC 1267 / NRRL Y-1140 / WM37</strain>
    </source>
</reference>
<dbReference type="InterPro" id="IPR052791">
    <property type="entry name" value="SSM1_domain"/>
</dbReference>
<sequence length="286" mass="33265">MQRRLDRVFRMTYSTLSEYTLQTKDKLRINRQHLESLTYPGSKVTFDPDQPIPKPDPNLKVFFFDIDNCLYKKSLRIHDLMEQSIHQYFQMKFNLDNETARELRENYYRTYGLAIKGLVDHHEIDAVEYNELVDDSLPLQDILKPDPEQRKILQRIRESGCFDKMWLFTNAYKNHGLRCVRLLGIADLFDGITYCDYSQSDLVCKPDVRAFEKAKLQSGLGEYSNAYFIDDSGSNIRTSIKLGLRKSIHLVEAGFDDFFSTSPSEATIIKAITDLPKACPEIFAKE</sequence>
<dbReference type="RefSeq" id="XP_451061.1">
    <property type="nucleotide sequence ID" value="XM_451061.1"/>
</dbReference>
<dbReference type="GO" id="GO:0008252">
    <property type="term" value="F:nucleotidase activity"/>
    <property type="evidence" value="ECO:0007669"/>
    <property type="project" value="TreeGrafter"/>
</dbReference>
<dbReference type="Gene3D" id="3.40.50.1000">
    <property type="entry name" value="HAD superfamily/HAD-like"/>
    <property type="match status" value="1"/>
</dbReference>
<dbReference type="eggNOG" id="KOG3109">
    <property type="taxonomic scope" value="Eukaryota"/>
</dbReference>
<dbReference type="Pfam" id="PF00702">
    <property type="entry name" value="Hydrolase"/>
    <property type="match status" value="1"/>
</dbReference>
<dbReference type="AlphaFoldDB" id="Q6CYC8"/>
<dbReference type="NCBIfam" id="TIGR01509">
    <property type="entry name" value="HAD-SF-IA-v3"/>
    <property type="match status" value="1"/>
</dbReference>